<gene>
    <name evidence="4" type="ORF">D3P09_23375</name>
</gene>
<dbReference type="Gene3D" id="1.10.357.10">
    <property type="entry name" value="Tetracycline Repressor, domain 2"/>
    <property type="match status" value="1"/>
</dbReference>
<dbReference type="GO" id="GO:0003700">
    <property type="term" value="F:DNA-binding transcription factor activity"/>
    <property type="evidence" value="ECO:0007669"/>
    <property type="project" value="TreeGrafter"/>
</dbReference>
<dbReference type="PANTHER" id="PTHR30055">
    <property type="entry name" value="HTH-TYPE TRANSCRIPTIONAL REGULATOR RUTR"/>
    <property type="match status" value="1"/>
</dbReference>
<accession>A0A3A6PES9</accession>
<evidence type="ECO:0000313" key="4">
    <source>
        <dbReference type="EMBL" id="RJX37298.1"/>
    </source>
</evidence>
<dbReference type="SUPFAM" id="SSF48498">
    <property type="entry name" value="Tetracyclin repressor-like, C-terminal domain"/>
    <property type="match status" value="1"/>
</dbReference>
<comment type="caution">
    <text evidence="4">The sequence shown here is derived from an EMBL/GenBank/DDBJ whole genome shotgun (WGS) entry which is preliminary data.</text>
</comment>
<feature type="domain" description="HTH tetR-type" evidence="3">
    <location>
        <begin position="36"/>
        <end position="96"/>
    </location>
</feature>
<feature type="DNA-binding region" description="H-T-H motif" evidence="2">
    <location>
        <begin position="59"/>
        <end position="78"/>
    </location>
</feature>
<proteinExistence type="predicted"/>
<evidence type="ECO:0000256" key="2">
    <source>
        <dbReference type="PROSITE-ProRule" id="PRU00335"/>
    </source>
</evidence>
<dbReference type="PRINTS" id="PR00455">
    <property type="entry name" value="HTHTETR"/>
</dbReference>
<dbReference type="PROSITE" id="PS50977">
    <property type="entry name" value="HTH_TETR_2"/>
    <property type="match status" value="1"/>
</dbReference>
<dbReference type="PROSITE" id="PS01081">
    <property type="entry name" value="HTH_TETR_1"/>
    <property type="match status" value="1"/>
</dbReference>
<evidence type="ECO:0000256" key="1">
    <source>
        <dbReference type="ARBA" id="ARBA00023125"/>
    </source>
</evidence>
<dbReference type="InterPro" id="IPR009057">
    <property type="entry name" value="Homeodomain-like_sf"/>
</dbReference>
<dbReference type="Gene3D" id="1.10.10.60">
    <property type="entry name" value="Homeodomain-like"/>
    <property type="match status" value="1"/>
</dbReference>
<dbReference type="InterPro" id="IPR023772">
    <property type="entry name" value="DNA-bd_HTH_TetR-type_CS"/>
</dbReference>
<sequence>MLLFAVLPACRQRKGTAFYSRIGGIPLFSKFLSIEEEKRERVINAALKEFASKGYTAASTNEIAKEAGISKGLVFHYFKSKRDLYFFLYDHTLEVVNSELRETVDLLETDLFVRMQQVAMLNLAVFGKYPSMMDYMKSVYLEAAEEVRGEILERIQSMAASDYGQIFSGIDTTKFKDGISPERAINVILWTVEGLGEQYKERSKLSGEALDLDAIIQEFGQYMEMFKTTFYK</sequence>
<dbReference type="OrthoDB" id="9780939at2"/>
<name>A0A3A6PES9_9BACL</name>
<dbReference type="Pfam" id="PF00440">
    <property type="entry name" value="TetR_N"/>
    <property type="match status" value="1"/>
</dbReference>
<evidence type="ECO:0000259" key="3">
    <source>
        <dbReference type="PROSITE" id="PS50977"/>
    </source>
</evidence>
<dbReference type="Proteomes" id="UP000267798">
    <property type="component" value="Unassembled WGS sequence"/>
</dbReference>
<dbReference type="InterPro" id="IPR001647">
    <property type="entry name" value="HTH_TetR"/>
</dbReference>
<dbReference type="EMBL" id="QXQB01000006">
    <property type="protein sequence ID" value="RJX37298.1"/>
    <property type="molecule type" value="Genomic_DNA"/>
</dbReference>
<dbReference type="PANTHER" id="PTHR30055:SF226">
    <property type="entry name" value="HTH-TYPE TRANSCRIPTIONAL REGULATOR PKSA"/>
    <property type="match status" value="1"/>
</dbReference>
<dbReference type="GO" id="GO:0000976">
    <property type="term" value="F:transcription cis-regulatory region binding"/>
    <property type="evidence" value="ECO:0007669"/>
    <property type="project" value="TreeGrafter"/>
</dbReference>
<evidence type="ECO:0000313" key="5">
    <source>
        <dbReference type="Proteomes" id="UP000267798"/>
    </source>
</evidence>
<organism evidence="4 5">
    <name type="scientific">Paenibacillus pinisoli</name>
    <dbReference type="NCBI Taxonomy" id="1276110"/>
    <lineage>
        <taxon>Bacteria</taxon>
        <taxon>Bacillati</taxon>
        <taxon>Bacillota</taxon>
        <taxon>Bacilli</taxon>
        <taxon>Bacillales</taxon>
        <taxon>Paenibacillaceae</taxon>
        <taxon>Paenibacillus</taxon>
    </lineage>
</organism>
<protein>
    <submittedName>
        <fullName evidence="4">TetR/AcrR family transcriptional regulator</fullName>
    </submittedName>
</protein>
<dbReference type="InterPro" id="IPR050109">
    <property type="entry name" value="HTH-type_TetR-like_transc_reg"/>
</dbReference>
<keyword evidence="1 2" id="KW-0238">DNA-binding</keyword>
<dbReference type="AlphaFoldDB" id="A0A3A6PES9"/>
<dbReference type="SUPFAM" id="SSF46689">
    <property type="entry name" value="Homeodomain-like"/>
    <property type="match status" value="1"/>
</dbReference>
<keyword evidence="5" id="KW-1185">Reference proteome</keyword>
<reference evidence="4 5" key="1">
    <citation type="submission" date="2018-09" db="EMBL/GenBank/DDBJ databases">
        <title>Paenibacillus aracenensis nov. sp. isolated from a cave in southern Spain.</title>
        <authorList>
            <person name="Jurado V."/>
            <person name="Gutierrez-Patricio S."/>
            <person name="Gonzalez-Pimentel J.L."/>
            <person name="Miller A.Z."/>
            <person name="Laiz L."/>
            <person name="Saiz-Jimenez C."/>
        </authorList>
    </citation>
    <scope>NUCLEOTIDE SEQUENCE [LARGE SCALE GENOMIC DNA]</scope>
    <source>
        <strain evidence="4 5">JCM 19203</strain>
    </source>
</reference>
<dbReference type="InterPro" id="IPR036271">
    <property type="entry name" value="Tet_transcr_reg_TetR-rel_C_sf"/>
</dbReference>